<name>A0ABU3E3Q4_9FLAO</name>
<keyword evidence="6" id="KW-0812">Transmembrane</keyword>
<dbReference type="InterPro" id="IPR038414">
    <property type="entry name" value="CcoP_N_sf"/>
</dbReference>
<organism evidence="8 9">
    <name type="scientific">Autumnicola patrickiae</name>
    <dbReference type="NCBI Taxonomy" id="3075591"/>
    <lineage>
        <taxon>Bacteria</taxon>
        <taxon>Pseudomonadati</taxon>
        <taxon>Bacteroidota</taxon>
        <taxon>Flavobacteriia</taxon>
        <taxon>Flavobacteriales</taxon>
        <taxon>Flavobacteriaceae</taxon>
        <taxon>Autumnicola</taxon>
    </lineage>
</organism>
<reference evidence="8 9" key="1">
    <citation type="submission" date="2023-09" db="EMBL/GenBank/DDBJ databases">
        <authorList>
            <person name="Rey-Velasco X."/>
        </authorList>
    </citation>
    <scope>NUCLEOTIDE SEQUENCE [LARGE SCALE GENOMIC DNA]</scope>
    <source>
        <strain evidence="8 9">F188</strain>
    </source>
</reference>
<evidence type="ECO:0000256" key="4">
    <source>
        <dbReference type="PROSITE-ProRule" id="PRU00433"/>
    </source>
</evidence>
<evidence type="ECO:0000259" key="7">
    <source>
        <dbReference type="PROSITE" id="PS51007"/>
    </source>
</evidence>
<accession>A0ABU3E3Q4</accession>
<dbReference type="PANTHER" id="PTHR33751:SF1">
    <property type="entry name" value="CBB3-TYPE CYTOCHROME C OXIDASE SUBUNIT FIXP"/>
    <property type="match status" value="1"/>
</dbReference>
<dbReference type="Proteomes" id="UP001261624">
    <property type="component" value="Unassembled WGS sequence"/>
</dbReference>
<feature type="transmembrane region" description="Helical" evidence="6">
    <location>
        <begin position="128"/>
        <end position="150"/>
    </location>
</feature>
<evidence type="ECO:0000256" key="6">
    <source>
        <dbReference type="SAM" id="Phobius"/>
    </source>
</evidence>
<comment type="caution">
    <text evidence="8">The sequence shown here is derived from an EMBL/GenBank/DDBJ whole genome shotgun (WGS) entry which is preliminary data.</text>
</comment>
<dbReference type="EMBL" id="JAVRHM010000014">
    <property type="protein sequence ID" value="MDT0690620.1"/>
    <property type="molecule type" value="Genomic_DNA"/>
</dbReference>
<dbReference type="Pfam" id="PF13442">
    <property type="entry name" value="Cytochrome_CBB3"/>
    <property type="match status" value="1"/>
</dbReference>
<evidence type="ECO:0000256" key="5">
    <source>
        <dbReference type="SAM" id="Coils"/>
    </source>
</evidence>
<proteinExistence type="predicted"/>
<keyword evidence="5" id="KW-0175">Coiled coil</keyword>
<dbReference type="Gene3D" id="6.10.280.130">
    <property type="match status" value="1"/>
</dbReference>
<dbReference type="PANTHER" id="PTHR33751">
    <property type="entry name" value="CBB3-TYPE CYTOCHROME C OXIDASE SUBUNIT FIXP"/>
    <property type="match status" value="1"/>
</dbReference>
<feature type="coiled-coil region" evidence="5">
    <location>
        <begin position="156"/>
        <end position="183"/>
    </location>
</feature>
<evidence type="ECO:0000313" key="9">
    <source>
        <dbReference type="Proteomes" id="UP001261624"/>
    </source>
</evidence>
<evidence type="ECO:0000256" key="1">
    <source>
        <dbReference type="ARBA" id="ARBA00022617"/>
    </source>
</evidence>
<sequence>MKIAPILRVTGLVLLAYFLLETTLDTGDKYAIVEYPVIWLILAVILVFAIAIELSVGALENVLYKTLKPDAKVRYDLAAQQREENRFAWLKKTYNKLLDKKPLEKEAEIVLDHDYDGIRELDNNLPPWWLYGFYISIIFAVVYMANYHIFGGTSQQEEYEMEIAAAREAVEEYKRTAPDLIDENTVELLTGQEDIDAGKTIFSANCAACHKMDGAGGIGPNLVDDYWILGGGIKNVFHTIAEGGRAGKGMVSWKTDLKPNEMAQVASYVLSLHGTEPVDPKEPEGELWMDPDAKIDEADVDVVDPNELEMELDNTGREY</sequence>
<evidence type="ECO:0000313" key="8">
    <source>
        <dbReference type="EMBL" id="MDT0690620.1"/>
    </source>
</evidence>
<keyword evidence="6" id="KW-0472">Membrane</keyword>
<protein>
    <submittedName>
        <fullName evidence="8">Cbb3-type cytochrome c oxidase N-terminal domain-containing protein</fullName>
    </submittedName>
</protein>
<feature type="transmembrane region" description="Helical" evidence="6">
    <location>
        <begin position="37"/>
        <end position="59"/>
    </location>
</feature>
<feature type="domain" description="Cytochrome c" evidence="7">
    <location>
        <begin position="193"/>
        <end position="273"/>
    </location>
</feature>
<dbReference type="Pfam" id="PF14715">
    <property type="entry name" value="FixP_N"/>
    <property type="match status" value="1"/>
</dbReference>
<dbReference type="PROSITE" id="PS51007">
    <property type="entry name" value="CYTC"/>
    <property type="match status" value="1"/>
</dbReference>
<keyword evidence="1 4" id="KW-0349">Heme</keyword>
<evidence type="ECO:0000256" key="3">
    <source>
        <dbReference type="ARBA" id="ARBA00023004"/>
    </source>
</evidence>
<keyword evidence="2 4" id="KW-0479">Metal-binding</keyword>
<dbReference type="Gene3D" id="1.10.760.10">
    <property type="entry name" value="Cytochrome c-like domain"/>
    <property type="match status" value="1"/>
</dbReference>
<dbReference type="InterPro" id="IPR036909">
    <property type="entry name" value="Cyt_c-like_dom_sf"/>
</dbReference>
<keyword evidence="6" id="KW-1133">Transmembrane helix</keyword>
<dbReference type="InterPro" id="IPR032858">
    <property type="entry name" value="CcoP_N"/>
</dbReference>
<gene>
    <name evidence="8" type="ORF">RM549_12545</name>
</gene>
<evidence type="ECO:0000256" key="2">
    <source>
        <dbReference type="ARBA" id="ARBA00022723"/>
    </source>
</evidence>
<dbReference type="InterPro" id="IPR050597">
    <property type="entry name" value="Cytochrome_c_Oxidase_Subunit"/>
</dbReference>
<dbReference type="InterPro" id="IPR009056">
    <property type="entry name" value="Cyt_c-like_dom"/>
</dbReference>
<dbReference type="SUPFAM" id="SSF46626">
    <property type="entry name" value="Cytochrome c"/>
    <property type="match status" value="1"/>
</dbReference>
<keyword evidence="3 4" id="KW-0408">Iron</keyword>
<keyword evidence="9" id="KW-1185">Reference proteome</keyword>
<dbReference type="RefSeq" id="WP_311685358.1">
    <property type="nucleotide sequence ID" value="NZ_JAVRHM010000014.1"/>
</dbReference>